<gene>
    <name evidence="1" type="ORF">LMANV2_380022</name>
</gene>
<organism evidence="1 2">
    <name type="scientific">Leptospira interrogans serovar Manilae</name>
    <dbReference type="NCBI Taxonomy" id="214675"/>
    <lineage>
        <taxon>Bacteria</taxon>
        <taxon>Pseudomonadati</taxon>
        <taxon>Spirochaetota</taxon>
        <taxon>Spirochaetia</taxon>
        <taxon>Leptospirales</taxon>
        <taxon>Leptospiraceae</taxon>
        <taxon>Leptospira</taxon>
    </lineage>
</organism>
<reference evidence="1 2" key="1">
    <citation type="submission" date="2017-11" db="EMBL/GenBank/DDBJ databases">
        <authorList>
            <person name="Lechat P."/>
        </authorList>
    </citation>
    <scope>NUCLEOTIDE SEQUENCE [LARGE SCALE GENOMIC DNA]</scope>
    <source>
        <strain evidence="1">L495</strain>
    </source>
</reference>
<comment type="caution">
    <text evidence="1">The sequence shown here is derived from an EMBL/GenBank/DDBJ whole genome shotgun (WGS) entry which is preliminary data.</text>
</comment>
<accession>A0AAQ1SP11</accession>
<evidence type="ECO:0000313" key="2">
    <source>
        <dbReference type="Proteomes" id="UP000234460"/>
    </source>
</evidence>
<dbReference type="EMBL" id="OEJX01000032">
    <property type="protein sequence ID" value="SOR62093.1"/>
    <property type="molecule type" value="Genomic_DNA"/>
</dbReference>
<name>A0AAQ1SP11_LEPIR</name>
<protein>
    <submittedName>
        <fullName evidence="1">Uncharacterized protein</fullName>
    </submittedName>
</protein>
<evidence type="ECO:0000313" key="1">
    <source>
        <dbReference type="EMBL" id="SOR62093.1"/>
    </source>
</evidence>
<proteinExistence type="predicted"/>
<sequence>MLGEFFLQEKTKKQKGFRGNLVFMMNLERFDFLLETFIKKEGEAKLRKTRIWR</sequence>
<dbReference type="AlphaFoldDB" id="A0AAQ1SP11"/>
<dbReference type="Proteomes" id="UP000234460">
    <property type="component" value="Chromosome LMANV2"/>
</dbReference>